<evidence type="ECO:0000313" key="1">
    <source>
        <dbReference type="EMBL" id="GBM93131.1"/>
    </source>
</evidence>
<evidence type="ECO:0000313" key="2">
    <source>
        <dbReference type="Proteomes" id="UP000499080"/>
    </source>
</evidence>
<name>A0A4Y2JRU0_ARAVE</name>
<dbReference type="Proteomes" id="UP000499080">
    <property type="component" value="Unassembled WGS sequence"/>
</dbReference>
<dbReference type="OrthoDB" id="6429252at2759"/>
<reference evidence="1 2" key="1">
    <citation type="journal article" date="2019" name="Sci. Rep.">
        <title>Orb-weaving spider Araneus ventricosus genome elucidates the spidroin gene catalogue.</title>
        <authorList>
            <person name="Kono N."/>
            <person name="Nakamura H."/>
            <person name="Ohtoshi R."/>
            <person name="Moran D.A.P."/>
            <person name="Shinohara A."/>
            <person name="Yoshida Y."/>
            <person name="Fujiwara M."/>
            <person name="Mori M."/>
            <person name="Tomita M."/>
            <person name="Arakawa K."/>
        </authorList>
    </citation>
    <scope>NUCLEOTIDE SEQUENCE [LARGE SCALE GENOMIC DNA]</scope>
</reference>
<sequence>MYWQQQALELQSYSKDFRRQNWRIPSHVDIFFNDLADELAKEGSAEPLDNRGLLTFSEIFSKIRADNNKTRRIPPIHDWYQQKHPGAALDLKGDRKLQITITRFISGHTRTLSYVPLYKRFFLYASSAIHTNLLQTICSHVWSWRRGTSSKVLRWFVIFCGRADSWTWFS</sequence>
<gene>
    <name evidence="1" type="ORF">AVEN_56420_1</name>
</gene>
<comment type="caution">
    <text evidence="1">The sequence shown here is derived from an EMBL/GenBank/DDBJ whole genome shotgun (WGS) entry which is preliminary data.</text>
</comment>
<proteinExistence type="predicted"/>
<organism evidence="1 2">
    <name type="scientific">Araneus ventricosus</name>
    <name type="common">Orbweaver spider</name>
    <name type="synonym">Epeira ventricosa</name>
    <dbReference type="NCBI Taxonomy" id="182803"/>
    <lineage>
        <taxon>Eukaryota</taxon>
        <taxon>Metazoa</taxon>
        <taxon>Ecdysozoa</taxon>
        <taxon>Arthropoda</taxon>
        <taxon>Chelicerata</taxon>
        <taxon>Arachnida</taxon>
        <taxon>Araneae</taxon>
        <taxon>Araneomorphae</taxon>
        <taxon>Entelegynae</taxon>
        <taxon>Araneoidea</taxon>
        <taxon>Araneidae</taxon>
        <taxon>Araneus</taxon>
    </lineage>
</organism>
<keyword evidence="2" id="KW-1185">Reference proteome</keyword>
<accession>A0A4Y2JRU0</accession>
<protein>
    <submittedName>
        <fullName evidence="1">Uncharacterized protein</fullName>
    </submittedName>
</protein>
<dbReference type="AlphaFoldDB" id="A0A4Y2JRU0"/>
<dbReference type="EMBL" id="BGPR01003851">
    <property type="protein sequence ID" value="GBM93131.1"/>
    <property type="molecule type" value="Genomic_DNA"/>
</dbReference>